<dbReference type="HAMAP" id="MF_01345_B">
    <property type="entry name" value="Ribosomal_uS17_B"/>
    <property type="match status" value="1"/>
</dbReference>
<dbReference type="Pfam" id="PF00366">
    <property type="entry name" value="Ribosomal_S17"/>
    <property type="match status" value="1"/>
</dbReference>
<dbReference type="PRINTS" id="PR00973">
    <property type="entry name" value="RIBOSOMALS17"/>
</dbReference>
<evidence type="ECO:0000256" key="3">
    <source>
        <dbReference type="ARBA" id="ARBA00022884"/>
    </source>
</evidence>
<dbReference type="CDD" id="cd00364">
    <property type="entry name" value="Ribosomal_uS17"/>
    <property type="match status" value="1"/>
</dbReference>
<evidence type="ECO:0000313" key="8">
    <source>
        <dbReference type="Proteomes" id="UP000177349"/>
    </source>
</evidence>
<comment type="caution">
    <text evidence="7">The sequence shown here is derived from an EMBL/GenBank/DDBJ whole genome shotgun (WGS) entry which is preliminary data.</text>
</comment>
<evidence type="ECO:0000256" key="6">
    <source>
        <dbReference type="HAMAP-Rule" id="MF_01345"/>
    </source>
</evidence>
<keyword evidence="2 6" id="KW-0699">rRNA-binding</keyword>
<evidence type="ECO:0000313" key="7">
    <source>
        <dbReference type="EMBL" id="OGY92778.1"/>
    </source>
</evidence>
<gene>
    <name evidence="6" type="primary">rpsQ</name>
    <name evidence="7" type="ORF">A3B31_03285</name>
</gene>
<dbReference type="SUPFAM" id="SSF50249">
    <property type="entry name" value="Nucleic acid-binding proteins"/>
    <property type="match status" value="1"/>
</dbReference>
<keyword evidence="5 6" id="KW-0687">Ribonucleoprotein</keyword>
<dbReference type="AlphaFoldDB" id="A0A1G2BUR3"/>
<evidence type="ECO:0000256" key="1">
    <source>
        <dbReference type="ARBA" id="ARBA00010254"/>
    </source>
</evidence>
<dbReference type="InterPro" id="IPR012340">
    <property type="entry name" value="NA-bd_OB-fold"/>
</dbReference>
<comment type="function">
    <text evidence="6">One of the primary rRNA binding proteins, it binds specifically to the 5'-end of 16S ribosomal RNA.</text>
</comment>
<keyword evidence="4 6" id="KW-0689">Ribosomal protein</keyword>
<dbReference type="Gene3D" id="2.40.50.140">
    <property type="entry name" value="Nucleic acid-binding proteins"/>
    <property type="match status" value="1"/>
</dbReference>
<organism evidence="7 8">
    <name type="scientific">Candidatus Komeilibacteria bacterium RIFCSPLOWO2_01_FULL_53_11</name>
    <dbReference type="NCBI Taxonomy" id="1798552"/>
    <lineage>
        <taxon>Bacteria</taxon>
        <taxon>Candidatus Komeiliibacteriota</taxon>
    </lineage>
</organism>
<dbReference type="EMBL" id="MHKN01000010">
    <property type="protein sequence ID" value="OGY92778.1"/>
    <property type="molecule type" value="Genomic_DNA"/>
</dbReference>
<dbReference type="NCBIfam" id="TIGR03635">
    <property type="entry name" value="uS17_bact"/>
    <property type="match status" value="1"/>
</dbReference>
<dbReference type="GO" id="GO:0006412">
    <property type="term" value="P:translation"/>
    <property type="evidence" value="ECO:0007669"/>
    <property type="project" value="UniProtKB-UniRule"/>
</dbReference>
<reference evidence="7 8" key="1">
    <citation type="journal article" date="2016" name="Nat. Commun.">
        <title>Thousands of microbial genomes shed light on interconnected biogeochemical processes in an aquifer system.</title>
        <authorList>
            <person name="Anantharaman K."/>
            <person name="Brown C.T."/>
            <person name="Hug L.A."/>
            <person name="Sharon I."/>
            <person name="Castelle C.J."/>
            <person name="Probst A.J."/>
            <person name="Thomas B.C."/>
            <person name="Singh A."/>
            <person name="Wilkins M.J."/>
            <person name="Karaoz U."/>
            <person name="Brodie E.L."/>
            <person name="Williams K.H."/>
            <person name="Hubbard S.S."/>
            <person name="Banfield J.F."/>
        </authorList>
    </citation>
    <scope>NUCLEOTIDE SEQUENCE [LARGE SCALE GENOMIC DNA]</scope>
</reference>
<dbReference type="GO" id="GO:0003735">
    <property type="term" value="F:structural constituent of ribosome"/>
    <property type="evidence" value="ECO:0007669"/>
    <property type="project" value="UniProtKB-UniRule"/>
</dbReference>
<dbReference type="PANTHER" id="PTHR10744">
    <property type="entry name" value="40S RIBOSOMAL PROTEIN S11 FAMILY MEMBER"/>
    <property type="match status" value="1"/>
</dbReference>
<dbReference type="Proteomes" id="UP000177349">
    <property type="component" value="Unassembled WGS sequence"/>
</dbReference>
<evidence type="ECO:0000256" key="4">
    <source>
        <dbReference type="ARBA" id="ARBA00022980"/>
    </source>
</evidence>
<dbReference type="GO" id="GO:0022627">
    <property type="term" value="C:cytosolic small ribosomal subunit"/>
    <property type="evidence" value="ECO:0007669"/>
    <property type="project" value="UniProtKB-UniRule"/>
</dbReference>
<proteinExistence type="inferred from homology"/>
<dbReference type="PANTHER" id="PTHR10744:SF1">
    <property type="entry name" value="SMALL RIBOSOMAL SUBUNIT PROTEIN US17M"/>
    <property type="match status" value="1"/>
</dbReference>
<evidence type="ECO:0000256" key="2">
    <source>
        <dbReference type="ARBA" id="ARBA00022730"/>
    </source>
</evidence>
<sequence length="85" mass="9961">MNTKTMKRQLKGTVVSTKMDKTAVVRVDRIREHPKYHKQYAASSRYKAHDPKNECTEGDHVVIQACRPISKDKRWRVISVTHQQK</sequence>
<name>A0A1G2BUR3_9BACT</name>
<dbReference type="NCBIfam" id="NF004123">
    <property type="entry name" value="PRK05610.1"/>
    <property type="match status" value="1"/>
</dbReference>
<protein>
    <recommendedName>
        <fullName evidence="6">Small ribosomal subunit protein uS17</fullName>
    </recommendedName>
</protein>
<dbReference type="InterPro" id="IPR000266">
    <property type="entry name" value="Ribosomal_uS17"/>
</dbReference>
<keyword evidence="3 6" id="KW-0694">RNA-binding</keyword>
<evidence type="ECO:0000256" key="5">
    <source>
        <dbReference type="ARBA" id="ARBA00023274"/>
    </source>
</evidence>
<accession>A0A1G2BUR3</accession>
<dbReference type="GO" id="GO:0019843">
    <property type="term" value="F:rRNA binding"/>
    <property type="evidence" value="ECO:0007669"/>
    <property type="project" value="UniProtKB-UniRule"/>
</dbReference>
<comment type="similarity">
    <text evidence="1 6">Belongs to the universal ribosomal protein uS17 family.</text>
</comment>
<comment type="subunit">
    <text evidence="6">Part of the 30S ribosomal subunit.</text>
</comment>
<dbReference type="InterPro" id="IPR019984">
    <property type="entry name" value="Ribosomal_uS17_bact/chlr"/>
</dbReference>